<accession>A0A2T0XPN5</accession>
<comment type="cofactor">
    <cofactor evidence="3">
        <name>FMN</name>
        <dbReference type="ChEBI" id="CHEBI:58210"/>
    </cofactor>
    <text evidence="3">Binds 1 FMN per subunit.</text>
</comment>
<keyword evidence="2 3" id="KW-0456">Lyase</keyword>
<dbReference type="Gene3D" id="3.40.50.1950">
    <property type="entry name" value="Flavin prenyltransferase-like"/>
    <property type="match status" value="1"/>
</dbReference>
<dbReference type="UniPathway" id="UPA00241">
    <property type="reaction ID" value="UER00353"/>
</dbReference>
<evidence type="ECO:0000256" key="1">
    <source>
        <dbReference type="ARBA" id="ARBA00022793"/>
    </source>
</evidence>
<comment type="pathway">
    <text evidence="3 4">Cofactor biosynthesis; coenzyme A biosynthesis; CoA from (R)-pantothenate: step 3/5.</text>
</comment>
<sequence length="402" mass="43092">MLKGKKVILGVTGSIAAYKSVLLLRLLVKAGAEVQVIITPAGKEFITPVTLSALSGKAVLSDFFANSDGTWHSHVDLGLWADIMVVAPASANTMGKMVNAICDNLLITTYLSAKCPVLVAPAMDLDMYAHPANQRNIEQLRTFGAHIVEPGTGELASGLEGKGRMEDPEVIVQRMEEILGSQKKKTLTGKKVLVTAGPTYENIDPVRFIGNFSSGKMGFAIAEALANRGAVVHLVAGPVGLSVSNQLIERTDVVSAKEMDQACREIFPQCDAAVFSAAVADYSPANLSAEKIKRTGDDLNLQLTPNPDIASNMGALKKAHQVTVGFALETSNEEVNALKKIGKKNFDFIVLNSPNNAGEGFMTDTNRITIIHKDHKKENFPLKSKKEVAEDIASALEKILLK</sequence>
<reference evidence="7 8" key="1">
    <citation type="submission" date="2018-07" db="EMBL/GenBank/DDBJ databases">
        <title>Freshwater and sediment microbial communities from various areas in North America, analyzing microbe dynamics in response to fracking.</title>
        <authorList>
            <person name="Lamendella R."/>
        </authorList>
    </citation>
    <scope>NUCLEOTIDE SEQUENCE [LARGE SCALE GENOMIC DNA]</scope>
    <source>
        <strain evidence="7 8">160A</strain>
    </source>
</reference>
<dbReference type="GO" id="GO:0071513">
    <property type="term" value="C:phosphopantothenoylcysteine decarboxylase complex"/>
    <property type="evidence" value="ECO:0007669"/>
    <property type="project" value="TreeGrafter"/>
</dbReference>
<comment type="pathway">
    <text evidence="3 4">Cofactor biosynthesis; coenzyme A biosynthesis; CoA from (R)-pantothenate: step 2/5.</text>
</comment>
<dbReference type="Gene3D" id="3.40.50.10300">
    <property type="entry name" value="CoaB-like"/>
    <property type="match status" value="1"/>
</dbReference>
<feature type="binding site" evidence="3">
    <location>
        <position position="281"/>
    </location>
    <ligand>
        <name>CTP</name>
        <dbReference type="ChEBI" id="CHEBI:37563"/>
    </ligand>
</feature>
<proteinExistence type="inferred from homology"/>
<keyword evidence="3" id="KW-0460">Magnesium</keyword>
<dbReference type="GO" id="GO:0010181">
    <property type="term" value="F:FMN binding"/>
    <property type="evidence" value="ECO:0007669"/>
    <property type="project" value="UniProtKB-UniRule"/>
</dbReference>
<keyword evidence="1 3" id="KW-0210">Decarboxylase</keyword>
<feature type="binding site" evidence="3">
    <location>
        <position position="344"/>
    </location>
    <ligand>
        <name>CTP</name>
        <dbReference type="ChEBI" id="CHEBI:37563"/>
    </ligand>
</feature>
<comment type="similarity">
    <text evidence="3 4">In the N-terminal section; belongs to the HFCD (homo-oligomeric flavin containing Cys decarboxylase) superfamily.</text>
</comment>
<evidence type="ECO:0000313" key="7">
    <source>
        <dbReference type="EMBL" id="RCW31037.1"/>
    </source>
</evidence>
<dbReference type="Proteomes" id="UP000252733">
    <property type="component" value="Unassembled WGS sequence"/>
</dbReference>
<comment type="function">
    <text evidence="4">Catalyzes two steps in the biosynthesis of coenzyme A. In the first step cysteine is conjugated to 4'-phosphopantothenate to form 4-phosphopantothenoylcysteine, in the latter compound is decarboxylated to form 4'-phosphopantotheine.</text>
</comment>
<dbReference type="SUPFAM" id="SSF102645">
    <property type="entry name" value="CoaB-like"/>
    <property type="match status" value="1"/>
</dbReference>
<dbReference type="EC" id="6.3.2.5" evidence="3"/>
<feature type="domain" description="DNA/pantothenate metabolism flavoprotein C-terminal" evidence="6">
    <location>
        <begin position="187"/>
        <end position="398"/>
    </location>
</feature>
<evidence type="ECO:0000256" key="2">
    <source>
        <dbReference type="ARBA" id="ARBA00023239"/>
    </source>
</evidence>
<evidence type="ECO:0000313" key="8">
    <source>
        <dbReference type="Proteomes" id="UP000252733"/>
    </source>
</evidence>
<evidence type="ECO:0000256" key="4">
    <source>
        <dbReference type="RuleBase" id="RU364078"/>
    </source>
</evidence>
<feature type="domain" description="Flavoprotein" evidence="5">
    <location>
        <begin position="5"/>
        <end position="177"/>
    </location>
</feature>
<gene>
    <name evidence="3" type="primary">coaBC</name>
    <name evidence="7" type="ORF">DFO77_1193</name>
</gene>
<dbReference type="NCBIfam" id="TIGR00521">
    <property type="entry name" value="coaBC_dfp"/>
    <property type="match status" value="1"/>
</dbReference>
<keyword evidence="8" id="KW-1185">Reference proteome</keyword>
<feature type="region of interest" description="Phosphopantothenate--cysteine ligase" evidence="3">
    <location>
        <begin position="192"/>
        <end position="402"/>
    </location>
</feature>
<dbReference type="InterPro" id="IPR036551">
    <property type="entry name" value="Flavin_trans-like"/>
</dbReference>
<dbReference type="OrthoDB" id="9802554at2"/>
<comment type="function">
    <text evidence="3">Catalyzes two sequential steps in the biosynthesis of coenzyme A. In the first step cysteine is conjugated to 4'-phosphopantothenate to form 4-phosphopantothenoylcysteine. In the second step the latter compound is decarboxylated to form 4'-phosphopantotheine.</text>
</comment>
<dbReference type="Pfam" id="PF04127">
    <property type="entry name" value="DFP"/>
    <property type="match status" value="1"/>
</dbReference>
<feature type="binding site" evidence="3">
    <location>
        <position position="326"/>
    </location>
    <ligand>
        <name>CTP</name>
        <dbReference type="ChEBI" id="CHEBI:37563"/>
    </ligand>
</feature>
<dbReference type="EC" id="4.1.1.36" evidence="3"/>
<comment type="catalytic activity">
    <reaction evidence="3 4">
        <text>N-[(R)-4-phosphopantothenoyl]-L-cysteine + H(+) = (R)-4'-phosphopantetheine + CO2</text>
        <dbReference type="Rhea" id="RHEA:16793"/>
        <dbReference type="ChEBI" id="CHEBI:15378"/>
        <dbReference type="ChEBI" id="CHEBI:16526"/>
        <dbReference type="ChEBI" id="CHEBI:59458"/>
        <dbReference type="ChEBI" id="CHEBI:61723"/>
        <dbReference type="EC" id="4.1.1.36"/>
    </reaction>
</comment>
<comment type="cofactor">
    <cofactor evidence="3">
        <name>Mg(2+)</name>
        <dbReference type="ChEBI" id="CHEBI:18420"/>
    </cofactor>
</comment>
<dbReference type="EMBL" id="QPIZ01000019">
    <property type="protein sequence ID" value="RCW31037.1"/>
    <property type="molecule type" value="Genomic_DNA"/>
</dbReference>
<dbReference type="PANTHER" id="PTHR14359">
    <property type="entry name" value="HOMO-OLIGOMERIC FLAVIN CONTAINING CYS DECARBOXYLASE FAMILY"/>
    <property type="match status" value="1"/>
</dbReference>
<dbReference type="GO" id="GO:0015941">
    <property type="term" value="P:pantothenate catabolic process"/>
    <property type="evidence" value="ECO:0007669"/>
    <property type="project" value="InterPro"/>
</dbReference>
<feature type="region of interest" description="Phosphopantothenoylcysteine decarboxylase" evidence="3">
    <location>
        <begin position="1"/>
        <end position="191"/>
    </location>
</feature>
<feature type="binding site" evidence="3">
    <location>
        <position position="291"/>
    </location>
    <ligand>
        <name>CTP</name>
        <dbReference type="ChEBI" id="CHEBI:37563"/>
    </ligand>
</feature>
<keyword evidence="3 4" id="KW-0285">Flavoprotein</keyword>
<evidence type="ECO:0000256" key="3">
    <source>
        <dbReference type="HAMAP-Rule" id="MF_02225"/>
    </source>
</evidence>
<comment type="similarity">
    <text evidence="3 4">In the C-terminal section; belongs to the PPC synthetase family.</text>
</comment>
<name>A0A2T0XPN5_9BACT</name>
<keyword evidence="3" id="KW-0479">Metal-binding</keyword>
<dbReference type="STRING" id="1168289.GCA_000259075_00669"/>
<dbReference type="AlphaFoldDB" id="A0A2T0XPN5"/>
<dbReference type="GO" id="GO:0004633">
    <property type="term" value="F:phosphopantothenoylcysteine decarboxylase activity"/>
    <property type="evidence" value="ECO:0007669"/>
    <property type="project" value="UniProtKB-UniRule"/>
</dbReference>
<keyword evidence="3" id="KW-0511">Multifunctional enzyme</keyword>
<dbReference type="RefSeq" id="WP_106152302.1">
    <property type="nucleotide sequence ID" value="NZ_PVTS01000004.1"/>
</dbReference>
<dbReference type="InterPro" id="IPR003382">
    <property type="entry name" value="Flavoprotein"/>
</dbReference>
<feature type="binding site" evidence="3">
    <location>
        <position position="340"/>
    </location>
    <ligand>
        <name>CTP</name>
        <dbReference type="ChEBI" id="CHEBI:37563"/>
    </ligand>
</feature>
<dbReference type="GO" id="GO:0046872">
    <property type="term" value="F:metal ion binding"/>
    <property type="evidence" value="ECO:0007669"/>
    <property type="project" value="UniProtKB-KW"/>
</dbReference>
<dbReference type="InterPro" id="IPR007085">
    <property type="entry name" value="DNA/pantothenate-metab_flavo_C"/>
</dbReference>
<dbReference type="PANTHER" id="PTHR14359:SF6">
    <property type="entry name" value="PHOSPHOPANTOTHENOYLCYSTEINE DECARBOXYLASE"/>
    <property type="match status" value="1"/>
</dbReference>
<dbReference type="GO" id="GO:0015937">
    <property type="term" value="P:coenzyme A biosynthetic process"/>
    <property type="evidence" value="ECO:0007669"/>
    <property type="project" value="UniProtKB-UniRule"/>
</dbReference>
<dbReference type="InterPro" id="IPR035929">
    <property type="entry name" value="CoaB-like_sf"/>
</dbReference>
<keyword evidence="3 4" id="KW-0288">FMN</keyword>
<evidence type="ECO:0000259" key="6">
    <source>
        <dbReference type="Pfam" id="PF04127"/>
    </source>
</evidence>
<dbReference type="SUPFAM" id="SSF52507">
    <property type="entry name" value="Homo-oligomeric flavin-containing Cys decarboxylases, HFCD"/>
    <property type="match status" value="1"/>
</dbReference>
<comment type="catalytic activity">
    <reaction evidence="3 4">
        <text>(R)-4'-phosphopantothenate + L-cysteine + CTP = N-[(R)-4-phosphopantothenoyl]-L-cysteine + CMP + diphosphate + H(+)</text>
        <dbReference type="Rhea" id="RHEA:19397"/>
        <dbReference type="ChEBI" id="CHEBI:10986"/>
        <dbReference type="ChEBI" id="CHEBI:15378"/>
        <dbReference type="ChEBI" id="CHEBI:33019"/>
        <dbReference type="ChEBI" id="CHEBI:35235"/>
        <dbReference type="ChEBI" id="CHEBI:37563"/>
        <dbReference type="ChEBI" id="CHEBI:59458"/>
        <dbReference type="ChEBI" id="CHEBI:60377"/>
        <dbReference type="EC" id="6.3.2.5"/>
    </reaction>
</comment>
<dbReference type="HAMAP" id="MF_02225">
    <property type="entry name" value="CoaBC"/>
    <property type="match status" value="1"/>
</dbReference>
<organism evidence="7 8">
    <name type="scientific">Marinilabilia salmonicolor</name>
    <dbReference type="NCBI Taxonomy" id="989"/>
    <lineage>
        <taxon>Bacteria</taxon>
        <taxon>Pseudomonadati</taxon>
        <taxon>Bacteroidota</taxon>
        <taxon>Bacteroidia</taxon>
        <taxon>Marinilabiliales</taxon>
        <taxon>Marinilabiliaceae</taxon>
        <taxon>Marinilabilia</taxon>
    </lineage>
</organism>
<comment type="caution">
    <text evidence="3">Lacks conserved residue(s) required for the propagation of feature annotation.</text>
</comment>
<dbReference type="GO" id="GO:0004632">
    <property type="term" value="F:phosphopantothenate--cysteine ligase activity"/>
    <property type="evidence" value="ECO:0007669"/>
    <property type="project" value="UniProtKB-UniRule"/>
</dbReference>
<keyword evidence="3 4" id="KW-0436">Ligase</keyword>
<dbReference type="Pfam" id="PF02441">
    <property type="entry name" value="Flavoprotein"/>
    <property type="match status" value="1"/>
</dbReference>
<evidence type="ECO:0000259" key="5">
    <source>
        <dbReference type="Pfam" id="PF02441"/>
    </source>
</evidence>
<protein>
    <recommendedName>
        <fullName evidence="3">Coenzyme A biosynthesis bifunctional protein CoaBC</fullName>
    </recommendedName>
    <alternativeName>
        <fullName evidence="3">DNA/pantothenate metabolism flavoprotein</fullName>
    </alternativeName>
    <alternativeName>
        <fullName evidence="3">Phosphopantothenoylcysteine synthetase/decarboxylase</fullName>
        <shortName evidence="3">PPCS-PPCDC</shortName>
    </alternativeName>
    <domain>
        <recommendedName>
            <fullName evidence="3">Phosphopantothenoylcysteine decarboxylase</fullName>
            <shortName evidence="3">PPC decarboxylase</shortName>
            <shortName evidence="3">PPC-DC</shortName>
            <ecNumber evidence="3">4.1.1.36</ecNumber>
        </recommendedName>
        <alternativeName>
            <fullName evidence="3">CoaC</fullName>
        </alternativeName>
    </domain>
    <domain>
        <recommendedName>
            <fullName evidence="3">Phosphopantothenate--cysteine ligase</fullName>
            <ecNumber evidence="3">6.3.2.5</ecNumber>
        </recommendedName>
        <alternativeName>
            <fullName evidence="3">CoaB</fullName>
        </alternativeName>
        <alternativeName>
            <fullName evidence="3">Phosphopantothenoylcysteine synthetase</fullName>
            <shortName evidence="3">PPC synthetase</shortName>
            <shortName evidence="3">PPC-S</shortName>
        </alternativeName>
    </domain>
</protein>
<dbReference type="InterPro" id="IPR005252">
    <property type="entry name" value="CoaBC"/>
</dbReference>
<comment type="caution">
    <text evidence="7">The sequence shown here is derived from an EMBL/GenBank/DDBJ whole genome shotgun (WGS) entry which is preliminary data.</text>
</comment>